<protein>
    <recommendedName>
        <fullName evidence="4">Secreted protein</fullName>
    </recommendedName>
</protein>
<dbReference type="Proteomes" id="UP000683000">
    <property type="component" value="Unassembled WGS sequence"/>
</dbReference>
<evidence type="ECO:0000313" key="2">
    <source>
        <dbReference type="EMBL" id="KAG6370036.1"/>
    </source>
</evidence>
<evidence type="ECO:0008006" key="4">
    <source>
        <dbReference type="Google" id="ProtNLM"/>
    </source>
</evidence>
<feature type="chain" id="PRO_5034713077" description="Secreted protein" evidence="1">
    <location>
        <begin position="19"/>
        <end position="83"/>
    </location>
</feature>
<organism evidence="2 3">
    <name type="scientific">Boletus reticuloceps</name>
    <dbReference type="NCBI Taxonomy" id="495285"/>
    <lineage>
        <taxon>Eukaryota</taxon>
        <taxon>Fungi</taxon>
        <taxon>Dikarya</taxon>
        <taxon>Basidiomycota</taxon>
        <taxon>Agaricomycotina</taxon>
        <taxon>Agaricomycetes</taxon>
        <taxon>Agaricomycetidae</taxon>
        <taxon>Boletales</taxon>
        <taxon>Boletineae</taxon>
        <taxon>Boletaceae</taxon>
        <taxon>Boletoideae</taxon>
        <taxon>Boletus</taxon>
    </lineage>
</organism>
<name>A0A8I3A3D9_9AGAM</name>
<accession>A0A8I3A3D9</accession>
<proteinExistence type="predicted"/>
<evidence type="ECO:0000256" key="1">
    <source>
        <dbReference type="SAM" id="SignalP"/>
    </source>
</evidence>
<sequence>MTRIKAVSSALIVGQLQSLCLLTYPAYKHPMFIPTSHVQDRRTARGSWGRWPGQPHKPTRLSNFDNFFVTRFKRFGKLSDDMF</sequence>
<comment type="caution">
    <text evidence="2">The sequence shown here is derived from an EMBL/GenBank/DDBJ whole genome shotgun (WGS) entry which is preliminary data.</text>
</comment>
<keyword evidence="1" id="KW-0732">Signal</keyword>
<reference evidence="2" key="1">
    <citation type="submission" date="2021-03" db="EMBL/GenBank/DDBJ databases">
        <title>Evolutionary innovations through gain and loss of genes in the ectomycorrhizal Boletales.</title>
        <authorList>
            <person name="Wu G."/>
            <person name="Miyauchi S."/>
            <person name="Morin E."/>
            <person name="Yang Z.-L."/>
            <person name="Xu J."/>
            <person name="Martin F.M."/>
        </authorList>
    </citation>
    <scope>NUCLEOTIDE SEQUENCE</scope>
    <source>
        <strain evidence="2">BR01</strain>
    </source>
</reference>
<feature type="signal peptide" evidence="1">
    <location>
        <begin position="1"/>
        <end position="18"/>
    </location>
</feature>
<gene>
    <name evidence="2" type="ORF">JVT61DRAFT_12556</name>
</gene>
<dbReference type="EMBL" id="JAGFBS010000058">
    <property type="protein sequence ID" value="KAG6370036.1"/>
    <property type="molecule type" value="Genomic_DNA"/>
</dbReference>
<dbReference type="AlphaFoldDB" id="A0A8I3A3D9"/>
<evidence type="ECO:0000313" key="3">
    <source>
        <dbReference type="Proteomes" id="UP000683000"/>
    </source>
</evidence>
<keyword evidence="3" id="KW-1185">Reference proteome</keyword>
<dbReference type="OrthoDB" id="10350028at2759"/>